<keyword evidence="2" id="KW-0732">Signal</keyword>
<accession>A0ABW1TY96</accession>
<reference evidence="4" key="1">
    <citation type="journal article" date="2019" name="Int. J. Syst. Evol. Microbiol.">
        <title>The Global Catalogue of Microorganisms (GCM) 10K type strain sequencing project: providing services to taxonomists for standard genome sequencing and annotation.</title>
        <authorList>
            <consortium name="The Broad Institute Genomics Platform"/>
            <consortium name="The Broad Institute Genome Sequencing Center for Infectious Disease"/>
            <person name="Wu L."/>
            <person name="Ma J."/>
        </authorList>
    </citation>
    <scope>NUCLEOTIDE SEQUENCE [LARGE SCALE GENOMIC DNA]</scope>
    <source>
        <strain evidence="4">CCUG 39402</strain>
    </source>
</reference>
<gene>
    <name evidence="3" type="ORF">ACFQND_13945</name>
</gene>
<comment type="caution">
    <text evidence="3">The sequence shown here is derived from an EMBL/GenBank/DDBJ whole genome shotgun (WGS) entry which is preliminary data.</text>
</comment>
<feature type="compositionally biased region" description="Polar residues" evidence="1">
    <location>
        <begin position="77"/>
        <end position="86"/>
    </location>
</feature>
<sequence>MSYCFKHFHTVVALTLPCLALGIVTPVGAQSSGQSMNGMSNMPGMGGMTMPMDSGPAKPGAGPKSEAVKPQPPKPLPSQNAPSNMHTVEPMDKSTSLPAMKSSEGGTKDMSGEGMDSMGDMQMGRMQGGRPPPNARNPDAYAEGVAPMSMPGMEMSDDRTYGRVLANELEYASGHGERGQNVNLEAWYGSDYNKLWVKGEGKRRNGSLENFRSEALWDHAISTFWSSQLGLRHDNGRGPSRNWLALGVQGIAPYWFETEATAYVGRNGSLAARAEVRYELLFTQKLILQPKFEANFYSKSDPERRIGSGLSDIELGVRLRYEISRQFAPYIGVTWDRKVGNTANFARAQGERVGNTQLVAGVRLWF</sequence>
<dbReference type="InterPro" id="IPR007939">
    <property type="entry name" value="Cu-R_B_prcur"/>
</dbReference>
<dbReference type="Pfam" id="PF05275">
    <property type="entry name" value="CopB"/>
    <property type="match status" value="1"/>
</dbReference>
<organism evidence="3 4">
    <name type="scientific">Polaromonas aquatica</name>
    <dbReference type="NCBI Taxonomy" id="332657"/>
    <lineage>
        <taxon>Bacteria</taxon>
        <taxon>Pseudomonadati</taxon>
        <taxon>Pseudomonadota</taxon>
        <taxon>Betaproteobacteria</taxon>
        <taxon>Burkholderiales</taxon>
        <taxon>Comamonadaceae</taxon>
        <taxon>Polaromonas</taxon>
    </lineage>
</organism>
<keyword evidence="4" id="KW-1185">Reference proteome</keyword>
<proteinExistence type="predicted"/>
<dbReference type="RefSeq" id="WP_371438984.1">
    <property type="nucleotide sequence ID" value="NZ_JBHSRS010000075.1"/>
</dbReference>
<feature type="region of interest" description="Disordered" evidence="1">
    <location>
        <begin position="46"/>
        <end position="112"/>
    </location>
</feature>
<name>A0ABW1TY96_9BURK</name>
<dbReference type="Proteomes" id="UP001596270">
    <property type="component" value="Unassembled WGS sequence"/>
</dbReference>
<evidence type="ECO:0000313" key="3">
    <source>
        <dbReference type="EMBL" id="MFC6282325.1"/>
    </source>
</evidence>
<feature type="chain" id="PRO_5045181746" evidence="2">
    <location>
        <begin position="30"/>
        <end position="366"/>
    </location>
</feature>
<protein>
    <submittedName>
        <fullName evidence="3">Copper resistance protein B</fullName>
    </submittedName>
</protein>
<evidence type="ECO:0000256" key="1">
    <source>
        <dbReference type="SAM" id="MobiDB-lite"/>
    </source>
</evidence>
<evidence type="ECO:0000313" key="4">
    <source>
        <dbReference type="Proteomes" id="UP001596270"/>
    </source>
</evidence>
<evidence type="ECO:0000256" key="2">
    <source>
        <dbReference type="SAM" id="SignalP"/>
    </source>
</evidence>
<feature type="signal peptide" evidence="2">
    <location>
        <begin position="1"/>
        <end position="29"/>
    </location>
</feature>
<dbReference type="EMBL" id="JBHSRS010000075">
    <property type="protein sequence ID" value="MFC6282325.1"/>
    <property type="molecule type" value="Genomic_DNA"/>
</dbReference>
<feature type="compositionally biased region" description="Low complexity" evidence="1">
    <location>
        <begin position="46"/>
        <end position="55"/>
    </location>
</feature>